<name>A0A0G4FC27_9ALVE</name>
<sequence length="239" mass="26291">MDKDSVYLSGGKIKKERHQGSPHKAHQRHRDQLGRALDQMMIEAVVSVLVDGDLRTPTEVICGVNPVFDVTDERMRALLTTNYNPEEEVTSEKEGAEGGGGKKRKLKKRQPRNDAKRRKAVERLLKMEAIQFRTAMEHPCVVRLRGKAIQGVLPGLQVDAVFNRWFGVEGGVARRLLRPSIYMSFSSSRWGSASLYLVYDVPDNPAAMERVTFVASSFSSATLALAAAAAAGAGILQVA</sequence>
<dbReference type="EMBL" id="CDMZ01000272">
    <property type="protein sequence ID" value="CEM10705.1"/>
    <property type="molecule type" value="Genomic_DNA"/>
</dbReference>
<protein>
    <submittedName>
        <fullName evidence="2">Uncharacterized protein</fullName>
    </submittedName>
</protein>
<dbReference type="AlphaFoldDB" id="A0A0G4FC27"/>
<accession>A0A0G4FC27</accession>
<reference evidence="2" key="1">
    <citation type="submission" date="2014-11" db="EMBL/GenBank/DDBJ databases">
        <authorList>
            <person name="Otto D Thomas"/>
            <person name="Naeem Raeece"/>
        </authorList>
    </citation>
    <scope>NUCLEOTIDE SEQUENCE</scope>
</reference>
<dbReference type="PhylomeDB" id="A0A0G4FC27"/>
<feature type="region of interest" description="Disordered" evidence="1">
    <location>
        <begin position="81"/>
        <end position="118"/>
    </location>
</feature>
<proteinExistence type="predicted"/>
<evidence type="ECO:0000256" key="1">
    <source>
        <dbReference type="SAM" id="MobiDB-lite"/>
    </source>
</evidence>
<dbReference type="VEuPathDB" id="CryptoDB:Cvel_16282"/>
<organism evidence="2">
    <name type="scientific">Chromera velia CCMP2878</name>
    <dbReference type="NCBI Taxonomy" id="1169474"/>
    <lineage>
        <taxon>Eukaryota</taxon>
        <taxon>Sar</taxon>
        <taxon>Alveolata</taxon>
        <taxon>Colpodellida</taxon>
        <taxon>Chromeraceae</taxon>
        <taxon>Chromera</taxon>
    </lineage>
</organism>
<feature type="region of interest" description="Disordered" evidence="1">
    <location>
        <begin position="1"/>
        <end position="29"/>
    </location>
</feature>
<feature type="compositionally biased region" description="Basic residues" evidence="1">
    <location>
        <begin position="12"/>
        <end position="29"/>
    </location>
</feature>
<feature type="compositionally biased region" description="Basic residues" evidence="1">
    <location>
        <begin position="101"/>
        <end position="118"/>
    </location>
</feature>
<gene>
    <name evidence="2" type="ORF">Cvel_16282</name>
</gene>
<evidence type="ECO:0000313" key="2">
    <source>
        <dbReference type="EMBL" id="CEM10705.1"/>
    </source>
</evidence>